<dbReference type="OrthoDB" id="1622704at2"/>
<feature type="chain" id="PRO_5004687852" evidence="1">
    <location>
        <begin position="22"/>
        <end position="426"/>
    </location>
</feature>
<keyword evidence="3" id="KW-1185">Reference proteome</keyword>
<sequence>MKRIGILLGGLYLFGCTAAWAGDAVPTVASTNEAGVVMSAKTAVRKSGDPSVEDGKDTFARQNTAIGADELPQLHEETDSQPGGVRFHFSLPSAVQSVNRDAVQPIAIAPLTEADFTIGSLRRGDEEAKVLSVYGRPDKRKVTEHFTTLEYDRPDLELRVVLRNPHLPAVPGQDGKIKGGGVEAVYLAKGQDIAAGRGIYLKNVAELLVRAYGAPAKILRDPDANVFYFLYEDPGASEILAFAVADRKIERIAMMAPRAPYADDLRRLDPIRRDERDFTLMGVVPRTAFDLNAYSKWKSMLKGSGGNFWIYGDYGLEADRLARVDKVFLMTNSAYTGRGASIGYHLSTILALYGEPSRIEWGPDGATGVDGYYYDSPYDKDVSLLFVVRHDGQYIDDVILLTGPVTDLQSAAGRYDLAEKKGEKFK</sequence>
<comment type="caution">
    <text evidence="2">The sequence shown here is derived from an EMBL/GenBank/DDBJ whole genome shotgun (WGS) entry which is preliminary data.</text>
</comment>
<proteinExistence type="predicted"/>
<feature type="signal peptide" evidence="1">
    <location>
        <begin position="1"/>
        <end position="21"/>
    </location>
</feature>
<dbReference type="EMBL" id="AWXA01000062">
    <property type="protein sequence ID" value="ERT56512.1"/>
    <property type="molecule type" value="Genomic_DNA"/>
</dbReference>
<organism evidence="2 3">
    <name type="scientific">Megasphaera vaginalis</name>
    <name type="common">ex Srinivasan et al. 2021</name>
    <dbReference type="NCBI Taxonomy" id="1111454"/>
    <lineage>
        <taxon>Bacteria</taxon>
        <taxon>Bacillati</taxon>
        <taxon>Bacillota</taxon>
        <taxon>Negativicutes</taxon>
        <taxon>Veillonellales</taxon>
        <taxon>Veillonellaceae</taxon>
        <taxon>Megasphaera</taxon>
    </lineage>
</organism>
<dbReference type="PATRIC" id="fig|1111454.3.peg.2253"/>
<evidence type="ECO:0000256" key="1">
    <source>
        <dbReference type="SAM" id="SignalP"/>
    </source>
</evidence>
<name>U7UAP1_9FIRM</name>
<protein>
    <submittedName>
        <fullName evidence="2">Uncharacterized protein</fullName>
    </submittedName>
</protein>
<gene>
    <name evidence="2" type="ORF">HMPREF1250_1615</name>
</gene>
<evidence type="ECO:0000313" key="3">
    <source>
        <dbReference type="Proteomes" id="UP000017090"/>
    </source>
</evidence>
<dbReference type="Proteomes" id="UP000017090">
    <property type="component" value="Unassembled WGS sequence"/>
</dbReference>
<reference evidence="2 3" key="1">
    <citation type="submission" date="2013-09" db="EMBL/GenBank/DDBJ databases">
        <authorList>
            <person name="Durkin A.S."/>
            <person name="Haft D.R."/>
            <person name="McCorrison J."/>
            <person name="Torralba M."/>
            <person name="Gillis M."/>
            <person name="Haft D.H."/>
            <person name="Methe B."/>
            <person name="Sutton G."/>
            <person name="Nelson K.E."/>
        </authorList>
    </citation>
    <scope>NUCLEOTIDE SEQUENCE [LARGE SCALE GENOMIC DNA]</scope>
    <source>
        <strain evidence="2 3">BV3C16-1</strain>
    </source>
</reference>
<accession>U7UAP1</accession>
<dbReference type="STRING" id="1111454.HMPREF1250_1615"/>
<dbReference type="RefSeq" id="WP_023054675.1">
    <property type="nucleotide sequence ID" value="NZ_AWXA01000062.1"/>
</dbReference>
<keyword evidence="1" id="KW-0732">Signal</keyword>
<dbReference type="AlphaFoldDB" id="U7UAP1"/>
<evidence type="ECO:0000313" key="2">
    <source>
        <dbReference type="EMBL" id="ERT56512.1"/>
    </source>
</evidence>